<protein>
    <recommendedName>
        <fullName evidence="10">3-isopropylmalate dehydratase small subunit</fullName>
        <ecNumber evidence="10">4.2.1.33</ecNumber>
    </recommendedName>
    <alternativeName>
        <fullName evidence="10">Alpha-IPM isomerase</fullName>
        <shortName evidence="10">IPMI</shortName>
    </alternativeName>
    <alternativeName>
        <fullName evidence="10">Isopropylmalate isomerase</fullName>
    </alternativeName>
</protein>
<evidence type="ECO:0000256" key="6">
    <source>
        <dbReference type="ARBA" id="ARBA00022430"/>
    </source>
</evidence>
<evidence type="ECO:0000313" key="12">
    <source>
        <dbReference type="EMBL" id="KKI64059.1"/>
    </source>
</evidence>
<dbReference type="GeneID" id="58097041"/>
<dbReference type="InterPro" id="IPR015928">
    <property type="entry name" value="Aconitase/3IPM_dehydase_swvl"/>
</dbReference>
<dbReference type="PANTHER" id="PTHR43345">
    <property type="entry name" value="3-ISOPROPYLMALATE DEHYDRATASE SMALL SUBUNIT 2-RELATED-RELATED"/>
    <property type="match status" value="1"/>
</dbReference>
<accession>A0A0M2NZU2</accession>
<comment type="subunit">
    <text evidence="5 10">Heterodimer of LeuC and LeuD.</text>
</comment>
<dbReference type="InterPro" id="IPR000573">
    <property type="entry name" value="AconitaseA/IPMdHydase_ssu_swvl"/>
</dbReference>
<dbReference type="GO" id="GO:0003861">
    <property type="term" value="F:3-isopropylmalate dehydratase activity"/>
    <property type="evidence" value="ECO:0007669"/>
    <property type="project" value="UniProtKB-UniRule"/>
</dbReference>
<dbReference type="HAMAP" id="MF_01031">
    <property type="entry name" value="LeuD_type1"/>
    <property type="match status" value="1"/>
</dbReference>
<dbReference type="InterPro" id="IPR033940">
    <property type="entry name" value="IPMI_Swivel"/>
</dbReference>
<comment type="pathway">
    <text evidence="3 10">Amino-acid biosynthesis; L-leucine biosynthesis; L-leucine from 3-methyl-2-oxobutanoate: step 2/4.</text>
</comment>
<dbReference type="NCBIfam" id="NF002458">
    <property type="entry name" value="PRK01641.1"/>
    <property type="match status" value="1"/>
</dbReference>
<evidence type="ECO:0000259" key="11">
    <source>
        <dbReference type="Pfam" id="PF00694"/>
    </source>
</evidence>
<dbReference type="InterPro" id="IPR050075">
    <property type="entry name" value="LeuD"/>
</dbReference>
<keyword evidence="8 10" id="KW-0456">Lyase</keyword>
<dbReference type="Proteomes" id="UP000034455">
    <property type="component" value="Unassembled WGS sequence"/>
</dbReference>
<evidence type="ECO:0000256" key="5">
    <source>
        <dbReference type="ARBA" id="ARBA00011271"/>
    </source>
</evidence>
<evidence type="ECO:0000313" key="13">
    <source>
        <dbReference type="Proteomes" id="UP000034455"/>
    </source>
</evidence>
<comment type="catalytic activity">
    <reaction evidence="1 10">
        <text>(2R,3S)-3-isopropylmalate = (2S)-2-isopropylmalate</text>
        <dbReference type="Rhea" id="RHEA:32287"/>
        <dbReference type="ChEBI" id="CHEBI:1178"/>
        <dbReference type="ChEBI" id="CHEBI:35121"/>
        <dbReference type="EC" id="4.2.1.33"/>
    </reaction>
</comment>
<dbReference type="PATRIC" id="fig|74704.6.peg.41"/>
<dbReference type="Gene3D" id="3.20.19.10">
    <property type="entry name" value="Aconitase, domain 4"/>
    <property type="match status" value="1"/>
</dbReference>
<evidence type="ECO:0000256" key="3">
    <source>
        <dbReference type="ARBA" id="ARBA00004729"/>
    </source>
</evidence>
<evidence type="ECO:0000256" key="4">
    <source>
        <dbReference type="ARBA" id="ARBA00009845"/>
    </source>
</evidence>
<keyword evidence="9 10" id="KW-0100">Branched-chain amino acid biosynthesis</keyword>
<evidence type="ECO:0000256" key="1">
    <source>
        <dbReference type="ARBA" id="ARBA00000491"/>
    </source>
</evidence>
<dbReference type="FunFam" id="3.20.19.10:FF:000003">
    <property type="entry name" value="3-isopropylmalate dehydratase small subunit"/>
    <property type="match status" value="1"/>
</dbReference>
<organism evidence="12 13">
    <name type="scientific">Staphylococcus cohnii subsp. cohnii</name>
    <dbReference type="NCBI Taxonomy" id="74704"/>
    <lineage>
        <taxon>Bacteria</taxon>
        <taxon>Bacillati</taxon>
        <taxon>Bacillota</taxon>
        <taxon>Bacilli</taxon>
        <taxon>Bacillales</taxon>
        <taxon>Staphylococcaceae</taxon>
        <taxon>Staphylococcus</taxon>
        <taxon>Staphylococcus cohnii species complex</taxon>
    </lineage>
</organism>
<dbReference type="SUPFAM" id="SSF52016">
    <property type="entry name" value="LeuD/IlvD-like"/>
    <property type="match status" value="1"/>
</dbReference>
<dbReference type="EC" id="4.2.1.33" evidence="10"/>
<proteinExistence type="inferred from homology"/>
<comment type="caution">
    <text evidence="12">The sequence shown here is derived from an EMBL/GenBank/DDBJ whole genome shotgun (WGS) entry which is preliminary data.</text>
</comment>
<dbReference type="UniPathway" id="UPA00048">
    <property type="reaction ID" value="UER00071"/>
</dbReference>
<dbReference type="InterPro" id="IPR004431">
    <property type="entry name" value="3-IsopropMal_deHydase_ssu"/>
</dbReference>
<name>A0A0M2NZU2_STACC</name>
<dbReference type="GO" id="GO:0009316">
    <property type="term" value="C:3-isopropylmalate dehydratase complex"/>
    <property type="evidence" value="ECO:0007669"/>
    <property type="project" value="InterPro"/>
</dbReference>
<dbReference type="Pfam" id="PF00694">
    <property type="entry name" value="Aconitase_C"/>
    <property type="match status" value="1"/>
</dbReference>
<dbReference type="EMBL" id="LAKJ01000010">
    <property type="protein sequence ID" value="KKI64059.1"/>
    <property type="molecule type" value="Genomic_DNA"/>
</dbReference>
<comment type="similarity">
    <text evidence="4 10">Belongs to the LeuD family. LeuD type 1 subfamily.</text>
</comment>
<evidence type="ECO:0000256" key="2">
    <source>
        <dbReference type="ARBA" id="ARBA00002695"/>
    </source>
</evidence>
<evidence type="ECO:0000256" key="8">
    <source>
        <dbReference type="ARBA" id="ARBA00023239"/>
    </source>
</evidence>
<keyword evidence="7 10" id="KW-0028">Amino-acid biosynthesis</keyword>
<keyword evidence="6 10" id="KW-0432">Leucine biosynthesis</keyword>
<reference evidence="12 13" key="1">
    <citation type="submission" date="2015-03" db="EMBL/GenBank/DDBJ databases">
        <title>Genome Assembly of Staphylococcus cohnii subsp. cohnii strain G22B2.</title>
        <authorList>
            <person name="Nair G."/>
            <person name="Kaur G."/>
            <person name="Khatri I."/>
            <person name="Singh N.K."/>
            <person name="Sathyabama S."/>
            <person name="Maurya S.K."/>
            <person name="Subramanian S."/>
            <person name="Agrewala J.N."/>
            <person name="Mayilraj S."/>
        </authorList>
    </citation>
    <scope>NUCLEOTIDE SEQUENCE [LARGE SCALE GENOMIC DNA]</scope>
    <source>
        <strain evidence="12 13">G22B2</strain>
    </source>
</reference>
<dbReference type="RefSeq" id="WP_019469534.1">
    <property type="nucleotide sequence ID" value="NZ_BKAS01000014.1"/>
</dbReference>
<dbReference type="PANTHER" id="PTHR43345:SF5">
    <property type="entry name" value="3-ISOPROPYLMALATE DEHYDRATASE SMALL SUBUNIT"/>
    <property type="match status" value="1"/>
</dbReference>
<dbReference type="NCBIfam" id="TIGR00171">
    <property type="entry name" value="leuD"/>
    <property type="match status" value="1"/>
</dbReference>
<evidence type="ECO:0000256" key="9">
    <source>
        <dbReference type="ARBA" id="ARBA00023304"/>
    </source>
</evidence>
<evidence type="ECO:0000256" key="10">
    <source>
        <dbReference type="HAMAP-Rule" id="MF_01031"/>
    </source>
</evidence>
<gene>
    <name evidence="10" type="primary">leuD</name>
    <name evidence="12" type="ORF">UF66_0040</name>
</gene>
<comment type="function">
    <text evidence="2 10">Catalyzes the isomerization between 2-isopropylmalate and 3-isopropylmalate, via the formation of 2-isopropylmaleate.</text>
</comment>
<sequence>MEIQPITTYTGKVVPLFHDNIDTDQIIPKVHLKRISKSGFGPFAFDEWRYLEDGSDNPDFNPNKPEYQDATILVTGDNFGCGSSREHAAWAIKDYGFDIIIAGSYSDIFYMNCTKNAMLPIVLNADERQYIANAGKVTVDLPNQTVTANNKSFHFDIDGTWKNKLVNGLDDVAVTLQYEDEIQAYETSKTF</sequence>
<feature type="domain" description="Aconitase A/isopropylmalate dehydratase small subunit swivel" evidence="11">
    <location>
        <begin position="5"/>
        <end position="124"/>
    </location>
</feature>
<evidence type="ECO:0000256" key="7">
    <source>
        <dbReference type="ARBA" id="ARBA00022605"/>
    </source>
</evidence>
<dbReference type="GO" id="GO:0009098">
    <property type="term" value="P:L-leucine biosynthetic process"/>
    <property type="evidence" value="ECO:0007669"/>
    <property type="project" value="UniProtKB-UniRule"/>
</dbReference>
<dbReference type="AlphaFoldDB" id="A0A0M2NZU2"/>
<dbReference type="CDD" id="cd01577">
    <property type="entry name" value="IPMI_Swivel"/>
    <property type="match status" value="1"/>
</dbReference>